<evidence type="ECO:0000313" key="1">
    <source>
        <dbReference type="EMBL" id="KAF4311398.1"/>
    </source>
</evidence>
<evidence type="ECO:0000313" key="2">
    <source>
        <dbReference type="Proteomes" id="UP000572817"/>
    </source>
</evidence>
<comment type="caution">
    <text evidence="1">The sequence shown here is derived from an EMBL/GenBank/DDBJ whole genome shotgun (WGS) entry which is preliminary data.</text>
</comment>
<reference evidence="1" key="1">
    <citation type="submission" date="2020-04" db="EMBL/GenBank/DDBJ databases">
        <title>Genome Assembly and Annotation of Botryosphaeria dothidea sdau 11-99, a Latent Pathogen of Apple Fruit Ring Rot in China.</title>
        <authorList>
            <person name="Yu C."/>
            <person name="Diao Y."/>
            <person name="Lu Q."/>
            <person name="Zhao J."/>
            <person name="Cui S."/>
            <person name="Peng C."/>
            <person name="He B."/>
            <person name="Liu H."/>
        </authorList>
    </citation>
    <scope>NUCLEOTIDE SEQUENCE [LARGE SCALE GENOMIC DNA]</scope>
    <source>
        <strain evidence="1">Sdau11-99</strain>
    </source>
</reference>
<organism evidence="1 2">
    <name type="scientific">Botryosphaeria dothidea</name>
    <dbReference type="NCBI Taxonomy" id="55169"/>
    <lineage>
        <taxon>Eukaryota</taxon>
        <taxon>Fungi</taxon>
        <taxon>Dikarya</taxon>
        <taxon>Ascomycota</taxon>
        <taxon>Pezizomycotina</taxon>
        <taxon>Dothideomycetes</taxon>
        <taxon>Dothideomycetes incertae sedis</taxon>
        <taxon>Botryosphaeriales</taxon>
        <taxon>Botryosphaeriaceae</taxon>
        <taxon>Botryosphaeria</taxon>
    </lineage>
</organism>
<accession>A0A8H4N8Q2</accession>
<keyword evidence="2" id="KW-1185">Reference proteome</keyword>
<dbReference type="Proteomes" id="UP000572817">
    <property type="component" value="Unassembled WGS sequence"/>
</dbReference>
<dbReference type="EMBL" id="WWBZ02000010">
    <property type="protein sequence ID" value="KAF4311398.1"/>
    <property type="molecule type" value="Genomic_DNA"/>
</dbReference>
<gene>
    <name evidence="1" type="ORF">GTA08_BOTSDO13102</name>
</gene>
<dbReference type="OrthoDB" id="10478669at2759"/>
<protein>
    <submittedName>
        <fullName evidence="1">Uncharacterized protein</fullName>
    </submittedName>
</protein>
<name>A0A8H4N8Q2_9PEZI</name>
<sequence length="200" mass="22970">MPMSKSDGWDPIEALRKDKELKKKLAEESEMSEKKWEGELEPEFGIDLFNACMAGAKAALARIEKKDGRTYSRFEEIPEDSLYYDEAFNLYRGYGRLANMVLARTWYLEGGCNKNYGARWLLRYHMQFLQSFVILPTVIDIISDYNIDRPQKTALSPELLQSIKLADACSTTYRQIEDEGDTPKVSSKIEAEKVFNPDGL</sequence>
<dbReference type="AlphaFoldDB" id="A0A8H4N8Q2"/>
<proteinExistence type="predicted"/>